<protein>
    <submittedName>
        <fullName evidence="1">Uncharacterized protein</fullName>
    </submittedName>
</protein>
<dbReference type="InterPro" id="IPR008928">
    <property type="entry name" value="6-hairpin_glycosidase_sf"/>
</dbReference>
<feature type="non-terminal residue" evidence="1">
    <location>
        <position position="1"/>
    </location>
</feature>
<sequence length="275" mass="31783">QAAPCLRGLVSGYRYSGDEKWLRHLTAQVDELMERLEDEDGHPGWGRSITGEALLLEPILEFIHVAQSDPEVSAETKKKAEGYLEIIDPAMIMKWDEMGRWKETHMGCGTYLSRITLPHNKNAHSGMMLLAAARATHSPERRAIYLDKARKLARRWKKHLKVRGDHYIWHYWDPAGGWDYDEEGVKRHWVNLEHRGYGSIDVSFMAAAYDHGLVFTREDAEMHCRTFLQEIWNGDEENPEYRAMGTFNPDYVESSIYSGLGRFSPKIMELWGKSV</sequence>
<organism evidence="1">
    <name type="scientific">marine sediment metagenome</name>
    <dbReference type="NCBI Taxonomy" id="412755"/>
    <lineage>
        <taxon>unclassified sequences</taxon>
        <taxon>metagenomes</taxon>
        <taxon>ecological metagenomes</taxon>
    </lineage>
</organism>
<name>X0SZG0_9ZZZZ</name>
<accession>X0SZG0</accession>
<reference evidence="1" key="1">
    <citation type="journal article" date="2014" name="Front. Microbiol.">
        <title>High frequency of phylogenetically diverse reductive dehalogenase-homologous genes in deep subseafloor sedimentary metagenomes.</title>
        <authorList>
            <person name="Kawai M."/>
            <person name="Futagami T."/>
            <person name="Toyoda A."/>
            <person name="Takaki Y."/>
            <person name="Nishi S."/>
            <person name="Hori S."/>
            <person name="Arai W."/>
            <person name="Tsubouchi T."/>
            <person name="Morono Y."/>
            <person name="Uchiyama I."/>
            <person name="Ito T."/>
            <person name="Fujiyama A."/>
            <person name="Inagaki F."/>
            <person name="Takami H."/>
        </authorList>
    </citation>
    <scope>NUCLEOTIDE SEQUENCE</scope>
    <source>
        <strain evidence="1">Expedition CK06-06</strain>
    </source>
</reference>
<evidence type="ECO:0000313" key="1">
    <source>
        <dbReference type="EMBL" id="GAF86364.1"/>
    </source>
</evidence>
<comment type="caution">
    <text evidence="1">The sequence shown here is derived from an EMBL/GenBank/DDBJ whole genome shotgun (WGS) entry which is preliminary data.</text>
</comment>
<dbReference type="SUPFAM" id="SSF48208">
    <property type="entry name" value="Six-hairpin glycosidases"/>
    <property type="match status" value="1"/>
</dbReference>
<dbReference type="GO" id="GO:0005975">
    <property type="term" value="P:carbohydrate metabolic process"/>
    <property type="evidence" value="ECO:0007669"/>
    <property type="project" value="InterPro"/>
</dbReference>
<gene>
    <name evidence="1" type="ORF">S01H1_30745</name>
</gene>
<proteinExistence type="predicted"/>
<dbReference type="EMBL" id="BARS01018939">
    <property type="protein sequence ID" value="GAF86364.1"/>
    <property type="molecule type" value="Genomic_DNA"/>
</dbReference>
<dbReference type="AlphaFoldDB" id="X0SZG0"/>
<feature type="non-terminal residue" evidence="1">
    <location>
        <position position="275"/>
    </location>
</feature>